<dbReference type="Pfam" id="PF10410">
    <property type="entry name" value="DnaB_bind"/>
    <property type="match status" value="1"/>
</dbReference>
<accession>A0ABT9ZT06</accession>
<dbReference type="InterPro" id="IPR037068">
    <property type="entry name" value="DNA_primase_core_N_sf"/>
</dbReference>
<keyword evidence="7 12" id="KW-0863">Zinc-finger</keyword>
<protein>
    <recommendedName>
        <fullName evidence="12 13">DNA primase</fullName>
        <ecNumber evidence="12">2.7.7.101</ecNumber>
    </recommendedName>
</protein>
<keyword evidence="3 12" id="KW-0808">Transferase</keyword>
<dbReference type="HAMAP" id="MF_00974">
    <property type="entry name" value="DNA_primase_DnaG"/>
    <property type="match status" value="1"/>
</dbReference>
<dbReference type="Pfam" id="PF01807">
    <property type="entry name" value="Zn_ribbon_DnaG"/>
    <property type="match status" value="1"/>
</dbReference>
<dbReference type="InterPro" id="IPR013173">
    <property type="entry name" value="DNA_primase_DnaG_DnaB-bd_dom"/>
</dbReference>
<dbReference type="PIRSF" id="PIRSF002811">
    <property type="entry name" value="DnaG"/>
    <property type="match status" value="1"/>
</dbReference>
<keyword evidence="2 12" id="KW-0639">Primosome</keyword>
<keyword evidence="16" id="KW-1185">Reference proteome</keyword>
<dbReference type="SUPFAM" id="SSF48024">
    <property type="entry name" value="N-terminal domain of DnaB helicase"/>
    <property type="match status" value="1"/>
</dbReference>
<comment type="caution">
    <text evidence="15">The sequence shown here is derived from an EMBL/GenBank/DDBJ whole genome shotgun (WGS) entry which is preliminary data.</text>
</comment>
<evidence type="ECO:0000256" key="10">
    <source>
        <dbReference type="ARBA" id="ARBA00023125"/>
    </source>
</evidence>
<dbReference type="Gene3D" id="3.90.580.10">
    <property type="entry name" value="Zinc finger, CHC2-type domain"/>
    <property type="match status" value="1"/>
</dbReference>
<evidence type="ECO:0000256" key="5">
    <source>
        <dbReference type="ARBA" id="ARBA00022705"/>
    </source>
</evidence>
<keyword evidence="5 12" id="KW-0235">DNA replication</keyword>
<evidence type="ECO:0000256" key="7">
    <source>
        <dbReference type="ARBA" id="ARBA00022771"/>
    </source>
</evidence>
<keyword evidence="8 12" id="KW-0862">Zinc</keyword>
<evidence type="ECO:0000256" key="11">
    <source>
        <dbReference type="ARBA" id="ARBA00023163"/>
    </source>
</evidence>
<feature type="domain" description="Toprim" evidence="14">
    <location>
        <begin position="262"/>
        <end position="343"/>
    </location>
</feature>
<sequence length="604" mass="69521">MSRRIPEEKIEEIRKSIDIVDVISEYVSLKKQGRNFIGLCPFHGEKTPSFSVSPDKQLFHCFGCGAGGNVFSFLMDSEGISFIESVGKIASKLNIDLPELEQITEATEEKNDTLKYWYGGHEIAAKLFHHILTVSEEGKGAREYLRKRGFTKEVIDRFQIGYAPNSWDFLTNFLEKRKFPIEEMVACGLLSIREFDQKPFDRFRDRIMFPIWNKSGDIIAFGGRVLNEGNPKYLNSPESTVFNKSETLYYYHKARQNIRKKNEVVLFEGYVDVISAWRAGIENGVATLGTALTETQTKLLRRTSDNIILCYDSDNAGQNATLKNAAMLEAAGMKVRIGKLPDGFDPDDYIQKNGPERFNQDIIGQSLTLMAFKFQYYRRGRNLQDEGQKLDYIQQILTEISKLTRAVERDHYLRQLADEFSISLEALKQEQIQIFKGRKSKEKRENKAPSESSKFIKAQKKLLSAYENAERILLAHMLQKENVATQVQELVGGTFNIDEYQAIAAHLYSYYSEGNMPNPSAFIERLEDETLKRITTELAMMTINEDMSEQELNDYIRKIQQYPKKLEIEQLKLKRVQLEEAKEYKQAAAIGMEIIKMEQELKKA</sequence>
<dbReference type="SMART" id="SM00493">
    <property type="entry name" value="TOPRIM"/>
    <property type="match status" value="1"/>
</dbReference>
<evidence type="ECO:0000256" key="8">
    <source>
        <dbReference type="ARBA" id="ARBA00022833"/>
    </source>
</evidence>
<dbReference type="PROSITE" id="PS50880">
    <property type="entry name" value="TOPRIM"/>
    <property type="match status" value="1"/>
</dbReference>
<comment type="cofactor">
    <cofactor evidence="12 13">
        <name>Zn(2+)</name>
        <dbReference type="ChEBI" id="CHEBI:29105"/>
    </cofactor>
    <text evidence="12 13">Binds 1 zinc ion per monomer.</text>
</comment>
<dbReference type="InterPro" id="IPR016136">
    <property type="entry name" value="DNA_helicase_N/primase_C"/>
</dbReference>
<evidence type="ECO:0000256" key="4">
    <source>
        <dbReference type="ARBA" id="ARBA00022695"/>
    </source>
</evidence>
<dbReference type="InterPro" id="IPR006295">
    <property type="entry name" value="DNA_primase_DnaG"/>
</dbReference>
<dbReference type="Pfam" id="PF13155">
    <property type="entry name" value="Toprim_2"/>
    <property type="match status" value="1"/>
</dbReference>
<dbReference type="SMART" id="SM00766">
    <property type="entry name" value="DnaG_DnaB_bind"/>
    <property type="match status" value="1"/>
</dbReference>
<dbReference type="RefSeq" id="WP_307324240.1">
    <property type="nucleotide sequence ID" value="NZ_JAUSUG010000005.1"/>
</dbReference>
<dbReference type="InterPro" id="IPR050219">
    <property type="entry name" value="DnaG_primase"/>
</dbReference>
<dbReference type="EC" id="2.7.7.101" evidence="12"/>
<evidence type="ECO:0000313" key="16">
    <source>
        <dbReference type="Proteomes" id="UP001230005"/>
    </source>
</evidence>
<dbReference type="Gene3D" id="3.40.1360.10">
    <property type="match status" value="1"/>
</dbReference>
<dbReference type="InterPro" id="IPR019475">
    <property type="entry name" value="DNA_primase_DnaB-bd"/>
</dbReference>
<dbReference type="SMART" id="SM00400">
    <property type="entry name" value="ZnF_CHCC"/>
    <property type="match status" value="1"/>
</dbReference>
<evidence type="ECO:0000259" key="14">
    <source>
        <dbReference type="PROSITE" id="PS50880"/>
    </source>
</evidence>
<name>A0ABT9ZT06_9BACI</name>
<comment type="similarity">
    <text evidence="12 13">Belongs to the DnaG primase family.</text>
</comment>
<dbReference type="SUPFAM" id="SSF57783">
    <property type="entry name" value="Zinc beta-ribbon"/>
    <property type="match status" value="1"/>
</dbReference>
<dbReference type="Proteomes" id="UP001230005">
    <property type="component" value="Unassembled WGS sequence"/>
</dbReference>
<evidence type="ECO:0000256" key="1">
    <source>
        <dbReference type="ARBA" id="ARBA00022478"/>
    </source>
</evidence>
<dbReference type="Gene3D" id="3.90.980.10">
    <property type="entry name" value="DNA primase, catalytic core, N-terminal domain"/>
    <property type="match status" value="1"/>
</dbReference>
<keyword evidence="1 12" id="KW-0240">DNA-directed RNA polymerase</keyword>
<gene>
    <name evidence="12" type="primary">dnaG</name>
    <name evidence="15" type="ORF">J2S74_001745</name>
</gene>
<evidence type="ECO:0000256" key="6">
    <source>
        <dbReference type="ARBA" id="ARBA00022723"/>
    </source>
</evidence>
<evidence type="ECO:0000256" key="13">
    <source>
        <dbReference type="PIRNR" id="PIRNR002811"/>
    </source>
</evidence>
<dbReference type="GO" id="GO:0016779">
    <property type="term" value="F:nucleotidyltransferase activity"/>
    <property type="evidence" value="ECO:0007669"/>
    <property type="project" value="UniProtKB-KW"/>
</dbReference>
<evidence type="ECO:0000256" key="12">
    <source>
        <dbReference type="HAMAP-Rule" id="MF_00974"/>
    </source>
</evidence>
<dbReference type="PANTHER" id="PTHR30313:SF2">
    <property type="entry name" value="DNA PRIMASE"/>
    <property type="match status" value="1"/>
</dbReference>
<dbReference type="InterPro" id="IPR034151">
    <property type="entry name" value="TOPRIM_DnaG_bac"/>
</dbReference>
<keyword evidence="9" id="KW-0460">Magnesium</keyword>
<dbReference type="NCBIfam" id="TIGR01391">
    <property type="entry name" value="dnaG"/>
    <property type="match status" value="1"/>
</dbReference>
<comment type="catalytic activity">
    <reaction evidence="12">
        <text>ssDNA + n NTP = ssDNA/pppN(pN)n-1 hybrid + (n-1) diphosphate.</text>
        <dbReference type="EC" id="2.7.7.101"/>
    </reaction>
</comment>
<evidence type="ECO:0000256" key="3">
    <source>
        <dbReference type="ARBA" id="ARBA00022679"/>
    </source>
</evidence>
<comment type="function">
    <text evidence="12 13">RNA polymerase that catalyzes the synthesis of short RNA molecules used as primers for DNA polymerase during DNA replication.</text>
</comment>
<dbReference type="InterPro" id="IPR006171">
    <property type="entry name" value="TOPRIM_dom"/>
</dbReference>
<dbReference type="InterPro" id="IPR002694">
    <property type="entry name" value="Znf_CHC2"/>
</dbReference>
<reference evidence="15 16" key="1">
    <citation type="submission" date="2023-07" db="EMBL/GenBank/DDBJ databases">
        <title>Genomic Encyclopedia of Type Strains, Phase IV (KMG-IV): sequencing the most valuable type-strain genomes for metagenomic binning, comparative biology and taxonomic classification.</title>
        <authorList>
            <person name="Goeker M."/>
        </authorList>
    </citation>
    <scope>NUCLEOTIDE SEQUENCE [LARGE SCALE GENOMIC DNA]</scope>
    <source>
        <strain evidence="15 16">DSM 9768</strain>
    </source>
</reference>
<dbReference type="InterPro" id="IPR036977">
    <property type="entry name" value="DNA_primase_Znf_CHC2"/>
</dbReference>
<evidence type="ECO:0000256" key="9">
    <source>
        <dbReference type="ARBA" id="ARBA00022842"/>
    </source>
</evidence>
<dbReference type="Gene3D" id="1.10.860.10">
    <property type="entry name" value="DNAb Helicase, Chain A"/>
    <property type="match status" value="1"/>
</dbReference>
<dbReference type="EMBL" id="JAUSUG010000005">
    <property type="protein sequence ID" value="MDQ0254370.1"/>
    <property type="molecule type" value="Genomic_DNA"/>
</dbReference>
<evidence type="ECO:0000256" key="2">
    <source>
        <dbReference type="ARBA" id="ARBA00022515"/>
    </source>
</evidence>
<dbReference type="SUPFAM" id="SSF56731">
    <property type="entry name" value="DNA primase core"/>
    <property type="match status" value="1"/>
</dbReference>
<keyword evidence="4 12" id="KW-0548">Nucleotidyltransferase</keyword>
<keyword evidence="10 12" id="KW-0238">DNA-binding</keyword>
<organism evidence="15 16">
    <name type="scientific">Evansella vedderi</name>
    <dbReference type="NCBI Taxonomy" id="38282"/>
    <lineage>
        <taxon>Bacteria</taxon>
        <taxon>Bacillati</taxon>
        <taxon>Bacillota</taxon>
        <taxon>Bacilli</taxon>
        <taxon>Bacillales</taxon>
        <taxon>Bacillaceae</taxon>
        <taxon>Evansella</taxon>
    </lineage>
</organism>
<evidence type="ECO:0000313" key="15">
    <source>
        <dbReference type="EMBL" id="MDQ0254370.1"/>
    </source>
</evidence>
<keyword evidence="6 12" id="KW-0479">Metal-binding</keyword>
<feature type="zinc finger region" description="CHC2-type" evidence="12">
    <location>
        <begin position="40"/>
        <end position="64"/>
    </location>
</feature>
<dbReference type="InterPro" id="IPR030846">
    <property type="entry name" value="DnaG_bac"/>
</dbReference>
<comment type="subunit">
    <text evidence="12">Monomer. Interacts with DnaB.</text>
</comment>
<dbReference type="PANTHER" id="PTHR30313">
    <property type="entry name" value="DNA PRIMASE"/>
    <property type="match status" value="1"/>
</dbReference>
<dbReference type="Pfam" id="PF08275">
    <property type="entry name" value="DNAG_N"/>
    <property type="match status" value="1"/>
</dbReference>
<comment type="domain">
    <text evidence="12">Contains an N-terminal zinc-binding domain, a central core domain that contains the primase activity, and a C-terminal DnaB-binding domain.</text>
</comment>
<dbReference type="InterPro" id="IPR013264">
    <property type="entry name" value="DNAG_N"/>
</dbReference>
<proteinExistence type="inferred from homology"/>
<dbReference type="InterPro" id="IPR036185">
    <property type="entry name" value="DNA_heli_DnaB-like_N_sf"/>
</dbReference>
<keyword evidence="11 12" id="KW-0804">Transcription</keyword>
<dbReference type="CDD" id="cd03364">
    <property type="entry name" value="TOPRIM_DnaG_primases"/>
    <property type="match status" value="1"/>
</dbReference>